<feature type="transmembrane region" description="Helical" evidence="6">
    <location>
        <begin position="94"/>
        <end position="115"/>
    </location>
</feature>
<keyword evidence="8" id="KW-1185">Reference proteome</keyword>
<dbReference type="InterPro" id="IPR013714">
    <property type="entry name" value="Golgi_TVP15"/>
</dbReference>
<dbReference type="OrthoDB" id="203284at2759"/>
<dbReference type="PANTHER" id="PTHR38894:SF1">
    <property type="entry name" value="TRANSMEMBRANE PROTEIN"/>
    <property type="match status" value="1"/>
</dbReference>
<keyword evidence="4 6" id="KW-0472">Membrane</keyword>
<comment type="caution">
    <text evidence="7">The sequence shown here is derived from an EMBL/GenBank/DDBJ whole genome shotgun (WGS) entry which is preliminary data.</text>
</comment>
<evidence type="ECO:0000256" key="6">
    <source>
        <dbReference type="SAM" id="Phobius"/>
    </source>
</evidence>
<protein>
    <submittedName>
        <fullName evidence="7">Uncharacterized protein</fullName>
    </submittedName>
</protein>
<evidence type="ECO:0000256" key="1">
    <source>
        <dbReference type="ARBA" id="ARBA00004141"/>
    </source>
</evidence>
<dbReference type="Proteomes" id="UP001165122">
    <property type="component" value="Unassembled WGS sequence"/>
</dbReference>
<keyword evidence="3 6" id="KW-1133">Transmembrane helix</keyword>
<comment type="subcellular location">
    <subcellularLocation>
        <location evidence="1">Membrane</location>
        <topology evidence="1">Multi-pass membrane protein</topology>
    </subcellularLocation>
</comment>
<dbReference type="PANTHER" id="PTHR38894">
    <property type="entry name" value="TRANSMEMBRANE PROTEIN"/>
    <property type="match status" value="1"/>
</dbReference>
<dbReference type="Pfam" id="PF08507">
    <property type="entry name" value="COPI_assoc"/>
    <property type="match status" value="1"/>
</dbReference>
<feature type="compositionally biased region" description="Low complexity" evidence="5">
    <location>
        <begin position="33"/>
        <end position="42"/>
    </location>
</feature>
<feature type="compositionally biased region" description="Polar residues" evidence="5">
    <location>
        <begin position="1"/>
        <end position="12"/>
    </location>
</feature>
<proteinExistence type="predicted"/>
<evidence type="ECO:0000256" key="3">
    <source>
        <dbReference type="ARBA" id="ARBA00022989"/>
    </source>
</evidence>
<name>A0A9W7FPK9_9STRA</name>
<evidence type="ECO:0000256" key="2">
    <source>
        <dbReference type="ARBA" id="ARBA00022692"/>
    </source>
</evidence>
<accession>A0A9W7FPK9</accession>
<sequence length="250" mass="25885">MSWANQDDNPFSSAPAPAPAAPPPAPVGTGADAPSWLSGGAPAPAPAMAPAPAAPAPVPSGAAPVQPPPSTNAVVMSQAKPTGPVPNVVRYLRLVNLLTSVGVCVLSFVIILGSMGAGADLTKAIMCLYVFCFGIMICCFELQLKAVSQYIAGNFGFFFDAKMRSAFLLFVAMLCFDLGPLGIICGAALSCISAINLYALCKYPDYIQAPALSEEQKKNAMNTATRSAATAYINSQVPQQQPQQPGFTQV</sequence>
<evidence type="ECO:0000256" key="5">
    <source>
        <dbReference type="SAM" id="MobiDB-lite"/>
    </source>
</evidence>
<feature type="transmembrane region" description="Helical" evidence="6">
    <location>
        <begin position="121"/>
        <end position="144"/>
    </location>
</feature>
<keyword evidence="2 6" id="KW-0812">Transmembrane</keyword>
<feature type="compositionally biased region" description="Pro residues" evidence="5">
    <location>
        <begin position="16"/>
        <end position="26"/>
    </location>
</feature>
<feature type="region of interest" description="Disordered" evidence="5">
    <location>
        <begin position="1"/>
        <end position="52"/>
    </location>
</feature>
<feature type="compositionally biased region" description="Pro residues" evidence="5">
    <location>
        <begin position="43"/>
        <end position="52"/>
    </location>
</feature>
<feature type="transmembrane region" description="Helical" evidence="6">
    <location>
        <begin position="165"/>
        <end position="189"/>
    </location>
</feature>
<dbReference type="GO" id="GO:0016020">
    <property type="term" value="C:membrane"/>
    <property type="evidence" value="ECO:0007669"/>
    <property type="project" value="UniProtKB-SubCell"/>
</dbReference>
<feature type="region of interest" description="Disordered" evidence="5">
    <location>
        <begin position="58"/>
        <end position="77"/>
    </location>
</feature>
<evidence type="ECO:0000313" key="8">
    <source>
        <dbReference type="Proteomes" id="UP001165122"/>
    </source>
</evidence>
<evidence type="ECO:0000256" key="4">
    <source>
        <dbReference type="ARBA" id="ARBA00023136"/>
    </source>
</evidence>
<dbReference type="AlphaFoldDB" id="A0A9W7FPK9"/>
<dbReference type="EMBL" id="BRXW01000237">
    <property type="protein sequence ID" value="GMI15766.1"/>
    <property type="molecule type" value="Genomic_DNA"/>
</dbReference>
<reference evidence="8" key="1">
    <citation type="journal article" date="2023" name="Commun. Biol.">
        <title>Genome analysis of Parmales, the sister group of diatoms, reveals the evolutionary specialization of diatoms from phago-mixotrophs to photoautotrophs.</title>
        <authorList>
            <person name="Ban H."/>
            <person name="Sato S."/>
            <person name="Yoshikawa S."/>
            <person name="Yamada K."/>
            <person name="Nakamura Y."/>
            <person name="Ichinomiya M."/>
            <person name="Sato N."/>
            <person name="Blanc-Mathieu R."/>
            <person name="Endo H."/>
            <person name="Kuwata A."/>
            <person name="Ogata H."/>
        </authorList>
    </citation>
    <scope>NUCLEOTIDE SEQUENCE [LARGE SCALE GENOMIC DNA]</scope>
    <source>
        <strain evidence="8">NIES 3700</strain>
    </source>
</reference>
<organism evidence="7 8">
    <name type="scientific">Triparma laevis f. longispina</name>
    <dbReference type="NCBI Taxonomy" id="1714387"/>
    <lineage>
        <taxon>Eukaryota</taxon>
        <taxon>Sar</taxon>
        <taxon>Stramenopiles</taxon>
        <taxon>Ochrophyta</taxon>
        <taxon>Bolidophyceae</taxon>
        <taxon>Parmales</taxon>
        <taxon>Triparmaceae</taxon>
        <taxon>Triparma</taxon>
    </lineage>
</organism>
<evidence type="ECO:0000313" key="7">
    <source>
        <dbReference type="EMBL" id="GMI15766.1"/>
    </source>
</evidence>
<gene>
    <name evidence="7" type="ORF">TrLO_g10288</name>
</gene>